<feature type="compositionally biased region" description="Basic residues" evidence="1">
    <location>
        <begin position="1"/>
        <end position="12"/>
    </location>
</feature>
<proteinExistence type="predicted"/>
<evidence type="ECO:0000313" key="2">
    <source>
        <dbReference type="EnsemblMetazoa" id="PPA38224.1"/>
    </source>
</evidence>
<dbReference type="Proteomes" id="UP000005239">
    <property type="component" value="Unassembled WGS sequence"/>
</dbReference>
<feature type="compositionally biased region" description="Basic residues" evidence="1">
    <location>
        <begin position="37"/>
        <end position="46"/>
    </location>
</feature>
<feature type="compositionally biased region" description="Basic and acidic residues" evidence="1">
    <location>
        <begin position="52"/>
        <end position="65"/>
    </location>
</feature>
<reference evidence="3" key="1">
    <citation type="journal article" date="2008" name="Nat. Genet.">
        <title>The Pristionchus pacificus genome provides a unique perspective on nematode lifestyle and parasitism.</title>
        <authorList>
            <person name="Dieterich C."/>
            <person name="Clifton S.W."/>
            <person name="Schuster L.N."/>
            <person name="Chinwalla A."/>
            <person name="Delehaunty K."/>
            <person name="Dinkelacker I."/>
            <person name="Fulton L."/>
            <person name="Fulton R."/>
            <person name="Godfrey J."/>
            <person name="Minx P."/>
            <person name="Mitreva M."/>
            <person name="Roeseler W."/>
            <person name="Tian H."/>
            <person name="Witte H."/>
            <person name="Yang S.P."/>
            <person name="Wilson R.K."/>
            <person name="Sommer R.J."/>
        </authorList>
    </citation>
    <scope>NUCLEOTIDE SEQUENCE [LARGE SCALE GENOMIC DNA]</scope>
    <source>
        <strain evidence="3">PS312</strain>
    </source>
</reference>
<sequence length="105" mass="11330">MADRSSKKKKMSKGGGGAGGAKRTESVMGQVDASTRSARRTKKSKATGKSLLAKEKPTTARDKKSQISRVFLSSRPVALIFSLWNRPSSEVSSLLLNKARSFCLL</sequence>
<evidence type="ECO:0000313" key="3">
    <source>
        <dbReference type="Proteomes" id="UP000005239"/>
    </source>
</evidence>
<feature type="region of interest" description="Disordered" evidence="1">
    <location>
        <begin position="1"/>
        <end position="66"/>
    </location>
</feature>
<reference evidence="2" key="2">
    <citation type="submission" date="2022-06" db="UniProtKB">
        <authorList>
            <consortium name="EnsemblMetazoa"/>
        </authorList>
    </citation>
    <scope>IDENTIFICATION</scope>
    <source>
        <strain evidence="2">PS312</strain>
    </source>
</reference>
<evidence type="ECO:0000256" key="1">
    <source>
        <dbReference type="SAM" id="MobiDB-lite"/>
    </source>
</evidence>
<dbReference type="AlphaFoldDB" id="A0A2A6B534"/>
<protein>
    <submittedName>
        <fullName evidence="2">Uncharacterized protein</fullName>
    </submittedName>
</protein>
<accession>A0A2A6B534</accession>
<accession>A0A8R1UT06</accession>
<organism evidence="2 3">
    <name type="scientific">Pristionchus pacificus</name>
    <name type="common">Parasitic nematode worm</name>
    <dbReference type="NCBI Taxonomy" id="54126"/>
    <lineage>
        <taxon>Eukaryota</taxon>
        <taxon>Metazoa</taxon>
        <taxon>Ecdysozoa</taxon>
        <taxon>Nematoda</taxon>
        <taxon>Chromadorea</taxon>
        <taxon>Rhabditida</taxon>
        <taxon>Rhabditina</taxon>
        <taxon>Diplogasteromorpha</taxon>
        <taxon>Diplogasteroidea</taxon>
        <taxon>Neodiplogasteridae</taxon>
        <taxon>Pristionchus</taxon>
    </lineage>
</organism>
<keyword evidence="3" id="KW-1185">Reference proteome</keyword>
<name>A0A2A6B534_PRIPA</name>
<dbReference type="EnsemblMetazoa" id="PPA38224.1">
    <property type="protein sequence ID" value="PPA38224.1"/>
    <property type="gene ID" value="WBGene00276593"/>
</dbReference>
<gene>
    <name evidence="2" type="primary">WBGene00276593</name>
</gene>